<organism evidence="2 3">
    <name type="scientific">Bosea robiniae</name>
    <dbReference type="NCBI Taxonomy" id="1036780"/>
    <lineage>
        <taxon>Bacteria</taxon>
        <taxon>Pseudomonadati</taxon>
        <taxon>Pseudomonadota</taxon>
        <taxon>Alphaproteobacteria</taxon>
        <taxon>Hyphomicrobiales</taxon>
        <taxon>Boseaceae</taxon>
        <taxon>Bosea</taxon>
    </lineage>
</organism>
<dbReference type="PIRSF" id="PIRSF032064">
    <property type="entry name" value="UCP032064"/>
    <property type="match status" value="1"/>
</dbReference>
<evidence type="ECO:0000256" key="1">
    <source>
        <dbReference type="SAM" id="MobiDB-lite"/>
    </source>
</evidence>
<protein>
    <recommendedName>
        <fullName evidence="4">DUF721 domain-containing protein</fullName>
    </recommendedName>
</protein>
<reference evidence="2 3" key="1">
    <citation type="submission" date="2016-10" db="EMBL/GenBank/DDBJ databases">
        <authorList>
            <person name="Varghese N."/>
            <person name="Submissions S."/>
        </authorList>
    </citation>
    <scope>NUCLEOTIDE SEQUENCE [LARGE SCALE GENOMIC DNA]</scope>
    <source>
        <strain evidence="2 3">DSM 26672</strain>
    </source>
</reference>
<dbReference type="Pfam" id="PF05258">
    <property type="entry name" value="DciA"/>
    <property type="match status" value="1"/>
</dbReference>
<proteinExistence type="predicted"/>
<evidence type="ECO:0000313" key="2">
    <source>
        <dbReference type="EMBL" id="SDF52457.1"/>
    </source>
</evidence>
<comment type="caution">
    <text evidence="2">The sequence shown here is derived from an EMBL/GenBank/DDBJ whole genome shotgun (WGS) entry which is preliminary data.</text>
</comment>
<dbReference type="Proteomes" id="UP000199468">
    <property type="component" value="Unassembled WGS sequence"/>
</dbReference>
<accession>A0ABY0NI57</accession>
<sequence length="187" mass="19830">MGDRKRLHAPLAGDRPRAHNKAMSAKPLAELIDDCIAPALAAQGFAGRAIVSLWPEIAGERLAARSRPLKIDWPRRRPAPGEASEPATMVVRVESAFALEMQQLGPLLVERVNTHLGWRAVGKLVLKQGPVAAPVKSKPVPKLDGATAARVEAQVAGVADEGLREALARLGRAVALNAKTRGDDTAS</sequence>
<evidence type="ECO:0008006" key="4">
    <source>
        <dbReference type="Google" id="ProtNLM"/>
    </source>
</evidence>
<evidence type="ECO:0000313" key="3">
    <source>
        <dbReference type="Proteomes" id="UP000199468"/>
    </source>
</evidence>
<dbReference type="InterPro" id="IPR007922">
    <property type="entry name" value="DciA-like"/>
</dbReference>
<feature type="region of interest" description="Disordered" evidence="1">
    <location>
        <begin position="1"/>
        <end position="20"/>
    </location>
</feature>
<gene>
    <name evidence="2" type="ORF">SAMN05421844_101820</name>
</gene>
<name>A0ABY0NI57_9HYPH</name>
<dbReference type="EMBL" id="FNBZ01000001">
    <property type="protein sequence ID" value="SDF52457.1"/>
    <property type="molecule type" value="Genomic_DNA"/>
</dbReference>
<dbReference type="InterPro" id="IPR010593">
    <property type="entry name" value="DUF1159"/>
</dbReference>
<keyword evidence="3" id="KW-1185">Reference proteome</keyword>